<evidence type="ECO:0000256" key="5">
    <source>
        <dbReference type="ARBA" id="ARBA00023125"/>
    </source>
</evidence>
<keyword evidence="8" id="KW-0539">Nucleus</keyword>
<dbReference type="InterPro" id="IPR016177">
    <property type="entry name" value="DNA-bd_dom_sf"/>
</dbReference>
<dbReference type="PANTHER" id="PTHR31677:SF212">
    <property type="entry name" value="ETHYLENE-RESPONSIVE TRANSCRIPTION FACTOR 8"/>
    <property type="match status" value="1"/>
</dbReference>
<dbReference type="Pfam" id="PF00847">
    <property type="entry name" value="AP2"/>
    <property type="match status" value="1"/>
</dbReference>
<dbReference type="PANTHER" id="PTHR31677">
    <property type="entry name" value="AP2 DOMAIN CLASS TRANSCRIPTION FACTOR"/>
    <property type="match status" value="1"/>
</dbReference>
<evidence type="ECO:0000313" key="12">
    <source>
        <dbReference type="Proteomes" id="UP001291623"/>
    </source>
</evidence>
<evidence type="ECO:0000313" key="11">
    <source>
        <dbReference type="EMBL" id="KAK4344151.1"/>
    </source>
</evidence>
<dbReference type="CDD" id="cd00018">
    <property type="entry name" value="AP2"/>
    <property type="match status" value="1"/>
</dbReference>
<feature type="region of interest" description="Disordered" evidence="9">
    <location>
        <begin position="1"/>
        <end position="29"/>
    </location>
</feature>
<sequence>MKEKTNCSLKGGNVKTKNGVNNNKDVHYRGVRKRPWGRYAAEIRDPGKKSRVWLGTFDTAEEAAKAYDAAAREFRGPKAKTNFPLQSENQSSGDSGSPTESSSGENESPSGETVVHAPPGVHAPLELNLTRRPCTGGERVDYVRNGFPIFHQQPTMAVLPNGQPILLFDSSTFGRTGLVNQPQAYRFEPVAAQFNGVTGRVVHSESDSSFVARRRELNLDLNLAPPMEA</sequence>
<reference evidence="11" key="1">
    <citation type="submission" date="2023-12" db="EMBL/GenBank/DDBJ databases">
        <title>Genome assembly of Anisodus tanguticus.</title>
        <authorList>
            <person name="Wang Y.-J."/>
        </authorList>
    </citation>
    <scope>NUCLEOTIDE SEQUENCE</scope>
    <source>
        <strain evidence="11">KB-2021</strain>
        <tissue evidence="11">Leaf</tissue>
    </source>
</reference>
<dbReference type="Gene3D" id="3.30.730.10">
    <property type="entry name" value="AP2/ERF domain"/>
    <property type="match status" value="1"/>
</dbReference>
<organism evidence="11 12">
    <name type="scientific">Anisodus tanguticus</name>
    <dbReference type="NCBI Taxonomy" id="243964"/>
    <lineage>
        <taxon>Eukaryota</taxon>
        <taxon>Viridiplantae</taxon>
        <taxon>Streptophyta</taxon>
        <taxon>Embryophyta</taxon>
        <taxon>Tracheophyta</taxon>
        <taxon>Spermatophyta</taxon>
        <taxon>Magnoliopsida</taxon>
        <taxon>eudicotyledons</taxon>
        <taxon>Gunneridae</taxon>
        <taxon>Pentapetalae</taxon>
        <taxon>asterids</taxon>
        <taxon>lamiids</taxon>
        <taxon>Solanales</taxon>
        <taxon>Solanaceae</taxon>
        <taxon>Solanoideae</taxon>
        <taxon>Hyoscyameae</taxon>
        <taxon>Anisodus</taxon>
    </lineage>
</organism>
<dbReference type="FunFam" id="3.30.730.10:FF:000001">
    <property type="entry name" value="Ethylene-responsive transcription factor 2"/>
    <property type="match status" value="1"/>
</dbReference>
<feature type="region of interest" description="Disordered" evidence="9">
    <location>
        <begin position="75"/>
        <end position="132"/>
    </location>
</feature>
<feature type="compositionally biased region" description="Low complexity" evidence="9">
    <location>
        <begin position="10"/>
        <end position="23"/>
    </location>
</feature>
<dbReference type="SUPFAM" id="SSF54171">
    <property type="entry name" value="DNA-binding domain"/>
    <property type="match status" value="1"/>
</dbReference>
<keyword evidence="6" id="KW-0010">Activator</keyword>
<dbReference type="EMBL" id="JAVYJV010000020">
    <property type="protein sequence ID" value="KAK4344151.1"/>
    <property type="molecule type" value="Genomic_DNA"/>
</dbReference>
<feature type="compositionally biased region" description="Low complexity" evidence="9">
    <location>
        <begin position="91"/>
        <end position="113"/>
    </location>
</feature>
<evidence type="ECO:0000259" key="10">
    <source>
        <dbReference type="PROSITE" id="PS51032"/>
    </source>
</evidence>
<name>A0AAE1R3A9_9SOLA</name>
<dbReference type="GO" id="GO:0005634">
    <property type="term" value="C:nucleus"/>
    <property type="evidence" value="ECO:0007669"/>
    <property type="project" value="UniProtKB-SubCell"/>
</dbReference>
<dbReference type="AlphaFoldDB" id="A0AAE1R3A9"/>
<proteinExistence type="predicted"/>
<gene>
    <name evidence="11" type="ORF">RND71_037245</name>
</gene>
<dbReference type="InterPro" id="IPR036955">
    <property type="entry name" value="AP2/ERF_dom_sf"/>
</dbReference>
<keyword evidence="2" id="KW-0936">Ethylene signaling pathway</keyword>
<evidence type="ECO:0000256" key="3">
    <source>
        <dbReference type="ARBA" id="ARBA00022821"/>
    </source>
</evidence>
<dbReference type="GO" id="GO:0003677">
    <property type="term" value="F:DNA binding"/>
    <property type="evidence" value="ECO:0007669"/>
    <property type="project" value="UniProtKB-KW"/>
</dbReference>
<dbReference type="InterPro" id="IPR001471">
    <property type="entry name" value="AP2/ERF_dom"/>
</dbReference>
<evidence type="ECO:0000256" key="6">
    <source>
        <dbReference type="ARBA" id="ARBA00023159"/>
    </source>
</evidence>
<dbReference type="GO" id="GO:0006952">
    <property type="term" value="P:defense response"/>
    <property type="evidence" value="ECO:0007669"/>
    <property type="project" value="UniProtKB-KW"/>
</dbReference>
<evidence type="ECO:0000256" key="7">
    <source>
        <dbReference type="ARBA" id="ARBA00023163"/>
    </source>
</evidence>
<dbReference type="Proteomes" id="UP001291623">
    <property type="component" value="Unassembled WGS sequence"/>
</dbReference>
<evidence type="ECO:0000256" key="1">
    <source>
        <dbReference type="ARBA" id="ARBA00004123"/>
    </source>
</evidence>
<dbReference type="SMART" id="SM00380">
    <property type="entry name" value="AP2"/>
    <property type="match status" value="1"/>
</dbReference>
<feature type="domain" description="AP2/ERF" evidence="10">
    <location>
        <begin position="27"/>
        <end position="84"/>
    </location>
</feature>
<comment type="subcellular location">
    <subcellularLocation>
        <location evidence="1">Nucleus</location>
    </subcellularLocation>
</comment>
<dbReference type="GO" id="GO:0009873">
    <property type="term" value="P:ethylene-activated signaling pathway"/>
    <property type="evidence" value="ECO:0007669"/>
    <property type="project" value="UniProtKB-KW"/>
</dbReference>
<keyword evidence="5" id="KW-0238">DNA-binding</keyword>
<evidence type="ECO:0000256" key="4">
    <source>
        <dbReference type="ARBA" id="ARBA00023015"/>
    </source>
</evidence>
<keyword evidence="7" id="KW-0804">Transcription</keyword>
<keyword evidence="3" id="KW-0611">Plant defense</keyword>
<keyword evidence="12" id="KW-1185">Reference proteome</keyword>
<evidence type="ECO:0000256" key="8">
    <source>
        <dbReference type="ARBA" id="ARBA00023242"/>
    </source>
</evidence>
<evidence type="ECO:0000256" key="9">
    <source>
        <dbReference type="SAM" id="MobiDB-lite"/>
    </source>
</evidence>
<keyword evidence="4" id="KW-0805">Transcription regulation</keyword>
<evidence type="ECO:0000256" key="2">
    <source>
        <dbReference type="ARBA" id="ARBA00022745"/>
    </source>
</evidence>
<dbReference type="PROSITE" id="PS51032">
    <property type="entry name" value="AP2_ERF"/>
    <property type="match status" value="1"/>
</dbReference>
<dbReference type="PRINTS" id="PR00367">
    <property type="entry name" value="ETHRSPELEMNT"/>
</dbReference>
<accession>A0AAE1R3A9</accession>
<protein>
    <recommendedName>
        <fullName evidence="10">AP2/ERF domain-containing protein</fullName>
    </recommendedName>
</protein>
<dbReference type="GO" id="GO:0003700">
    <property type="term" value="F:DNA-binding transcription factor activity"/>
    <property type="evidence" value="ECO:0007669"/>
    <property type="project" value="InterPro"/>
</dbReference>
<comment type="caution">
    <text evidence="11">The sequence shown here is derived from an EMBL/GenBank/DDBJ whole genome shotgun (WGS) entry which is preliminary data.</text>
</comment>